<proteinExistence type="predicted"/>
<organism evidence="5 6">
    <name type="scientific">Trichomonas vaginalis (strain ATCC PRA-98 / G3)</name>
    <dbReference type="NCBI Taxonomy" id="412133"/>
    <lineage>
        <taxon>Eukaryota</taxon>
        <taxon>Metamonada</taxon>
        <taxon>Parabasalia</taxon>
        <taxon>Trichomonadida</taxon>
        <taxon>Trichomonadidae</taxon>
        <taxon>Trichomonas</taxon>
    </lineage>
</organism>
<keyword evidence="1" id="KW-0677">Repeat</keyword>
<dbReference type="eggNOG" id="KOG0502">
    <property type="taxonomic scope" value="Eukaryota"/>
</dbReference>
<dbReference type="InterPro" id="IPR002110">
    <property type="entry name" value="Ankyrin_rpt"/>
</dbReference>
<feature type="repeat" description="ANK" evidence="3">
    <location>
        <begin position="541"/>
        <end position="572"/>
    </location>
</feature>
<dbReference type="PANTHER" id="PTHR24166:SF48">
    <property type="entry name" value="PROTEIN VAPYRIN"/>
    <property type="match status" value="1"/>
</dbReference>
<dbReference type="CDD" id="cd00821">
    <property type="entry name" value="PH"/>
    <property type="match status" value="1"/>
</dbReference>
<keyword evidence="6" id="KW-1185">Reference proteome</keyword>
<feature type="repeat" description="ANK" evidence="3">
    <location>
        <begin position="409"/>
        <end position="441"/>
    </location>
</feature>
<dbReference type="Pfam" id="PF12796">
    <property type="entry name" value="Ank_2"/>
    <property type="match status" value="2"/>
</dbReference>
<dbReference type="InterPro" id="IPR050889">
    <property type="entry name" value="Dendritic_Spine_Reg/Scaffold"/>
</dbReference>
<dbReference type="VEuPathDB" id="TrichDB:TVAGG3_0613680"/>
<dbReference type="InterPro" id="IPR036770">
    <property type="entry name" value="Ankyrin_rpt-contain_sf"/>
</dbReference>
<keyword evidence="2 3" id="KW-0040">ANK repeat</keyword>
<dbReference type="PROSITE" id="PS50003">
    <property type="entry name" value="PH_DOMAIN"/>
    <property type="match status" value="1"/>
</dbReference>
<feature type="repeat" description="ANK" evidence="3">
    <location>
        <begin position="508"/>
        <end position="540"/>
    </location>
</feature>
<evidence type="ECO:0000259" key="4">
    <source>
        <dbReference type="PROSITE" id="PS50003"/>
    </source>
</evidence>
<dbReference type="SMART" id="SM00248">
    <property type="entry name" value="ANK"/>
    <property type="match status" value="8"/>
</dbReference>
<reference evidence="5" key="2">
    <citation type="journal article" date="2007" name="Science">
        <title>Draft genome sequence of the sexually transmitted pathogen Trichomonas vaginalis.</title>
        <authorList>
            <person name="Carlton J.M."/>
            <person name="Hirt R.P."/>
            <person name="Silva J.C."/>
            <person name="Delcher A.L."/>
            <person name="Schatz M."/>
            <person name="Zhao Q."/>
            <person name="Wortman J.R."/>
            <person name="Bidwell S.L."/>
            <person name="Alsmark U.C.M."/>
            <person name="Besteiro S."/>
            <person name="Sicheritz-Ponten T."/>
            <person name="Noel C.J."/>
            <person name="Dacks J.B."/>
            <person name="Foster P.G."/>
            <person name="Simillion C."/>
            <person name="Van de Peer Y."/>
            <person name="Miranda-Saavedra D."/>
            <person name="Barton G.J."/>
            <person name="Westrop G.D."/>
            <person name="Mueller S."/>
            <person name="Dessi D."/>
            <person name="Fiori P.L."/>
            <person name="Ren Q."/>
            <person name="Paulsen I."/>
            <person name="Zhang H."/>
            <person name="Bastida-Corcuera F.D."/>
            <person name="Simoes-Barbosa A."/>
            <person name="Brown M.T."/>
            <person name="Hayes R.D."/>
            <person name="Mukherjee M."/>
            <person name="Okumura C.Y."/>
            <person name="Schneider R."/>
            <person name="Smith A.J."/>
            <person name="Vanacova S."/>
            <person name="Villalvazo M."/>
            <person name="Haas B.J."/>
            <person name="Pertea M."/>
            <person name="Feldblyum T.V."/>
            <person name="Utterback T.R."/>
            <person name="Shu C.L."/>
            <person name="Osoegawa K."/>
            <person name="de Jong P.J."/>
            <person name="Hrdy I."/>
            <person name="Horvathova L."/>
            <person name="Zubacova Z."/>
            <person name="Dolezal P."/>
            <person name="Malik S.B."/>
            <person name="Logsdon J.M. Jr."/>
            <person name="Henze K."/>
            <person name="Gupta A."/>
            <person name="Wang C.C."/>
            <person name="Dunne R.L."/>
            <person name="Upcroft J.A."/>
            <person name="Upcroft P."/>
            <person name="White O."/>
            <person name="Salzberg S.L."/>
            <person name="Tang P."/>
            <person name="Chiu C.-H."/>
            <person name="Lee Y.-S."/>
            <person name="Embley T.M."/>
            <person name="Coombs G.H."/>
            <person name="Mottram J.C."/>
            <person name="Tachezy J."/>
            <person name="Fraser-Liggett C.M."/>
            <person name="Johnson P.J."/>
        </authorList>
    </citation>
    <scope>NUCLEOTIDE SEQUENCE [LARGE SCALE GENOMIC DNA]</scope>
    <source>
        <strain evidence="5">G3</strain>
    </source>
</reference>
<dbReference type="OrthoDB" id="6718656at2759"/>
<gene>
    <name evidence="5" type="ORF">TVAG_475360</name>
</gene>
<evidence type="ECO:0000256" key="1">
    <source>
        <dbReference type="ARBA" id="ARBA00022737"/>
    </source>
</evidence>
<dbReference type="SMART" id="SM00233">
    <property type="entry name" value="PH"/>
    <property type="match status" value="1"/>
</dbReference>
<reference evidence="5" key="1">
    <citation type="submission" date="2006-10" db="EMBL/GenBank/DDBJ databases">
        <authorList>
            <person name="Amadeo P."/>
            <person name="Zhao Q."/>
            <person name="Wortman J."/>
            <person name="Fraser-Liggett C."/>
            <person name="Carlton J."/>
        </authorList>
    </citation>
    <scope>NUCLEOTIDE SEQUENCE</scope>
    <source>
        <strain evidence="5">G3</strain>
    </source>
</reference>
<sequence>MKKTCEIKASYCNKEGVIIHSIKKRYFVLYPDALKYYTTYQGEEKGSIPITGDLIVDNDPKYKIQPCFTIYNPSKKRTYYILPETEIDRDEWIYILNNVINNKKVNGPQVFLSQRPSIYENYVTLSEVIWNAKKEDIPTIIKLIKNATTKNVLSMKQILGMLDYISQRRLKNLEVMAELAHEYIHSQRVPDILSYFKECEHLVAILIKRCALTGKMPEKFVGKSEKDILDIYQPGSLFHCLLHDNVDNLKKIINDSAFNIEKLYDGKSILALAARFGSENCFRYILSKNIPINVEVFEDAYFGGNIQIVEMLKSANFVPLRCIDLAVQNHQSELVTYLMRGKDQEYTWEAALSSYNFKAFFDKLFTKSDVDSTDSKGMIPLMAAASTGFYSIARLLNDLGTYIEIPGPKQYTALHYAVVNDNIEATSFLISVNANLNAITEDNETPLILAAKKDLQNIGFQLCDHKANVDLQDKQGNTALIYAAKNGSQSFISTLVDKNCNVNLANSEGNTAIFYAVLSGKSEIVSQLVDKNALVNIKNGKGETPLIWAARAGNIDVVNTLLDYKASIEEKD</sequence>
<dbReference type="EMBL" id="DS113427">
    <property type="protein sequence ID" value="EAY06302.1"/>
    <property type="molecule type" value="Genomic_DNA"/>
</dbReference>
<feature type="domain" description="PH" evidence="4">
    <location>
        <begin position="23"/>
        <end position="101"/>
    </location>
</feature>
<dbReference type="InParanoid" id="A2EM43"/>
<dbReference type="RefSeq" id="XP_001318525.1">
    <property type="nucleotide sequence ID" value="XM_001318490.1"/>
</dbReference>
<protein>
    <submittedName>
        <fullName evidence="5">PH domain containing protein</fullName>
    </submittedName>
</protein>
<dbReference type="KEGG" id="tva:4764177"/>
<dbReference type="SUPFAM" id="SSF50729">
    <property type="entry name" value="PH domain-like"/>
    <property type="match status" value="1"/>
</dbReference>
<dbReference type="InterPro" id="IPR001849">
    <property type="entry name" value="PH_domain"/>
</dbReference>
<dbReference type="AlphaFoldDB" id="A2EM43"/>
<dbReference type="Gene3D" id="1.25.40.20">
    <property type="entry name" value="Ankyrin repeat-containing domain"/>
    <property type="match status" value="1"/>
</dbReference>
<evidence type="ECO:0000313" key="5">
    <source>
        <dbReference type="EMBL" id="EAY06302.1"/>
    </source>
</evidence>
<dbReference type="SUPFAM" id="SSF48403">
    <property type="entry name" value="Ankyrin repeat"/>
    <property type="match status" value="1"/>
</dbReference>
<evidence type="ECO:0000256" key="3">
    <source>
        <dbReference type="PROSITE-ProRule" id="PRU00023"/>
    </source>
</evidence>
<dbReference type="Pfam" id="PF00169">
    <property type="entry name" value="PH"/>
    <property type="match status" value="1"/>
</dbReference>
<dbReference type="VEuPathDB" id="TrichDB:TVAG_447770"/>
<evidence type="ECO:0000256" key="2">
    <source>
        <dbReference type="ARBA" id="ARBA00023043"/>
    </source>
</evidence>
<dbReference type="PROSITE" id="PS50088">
    <property type="entry name" value="ANK_REPEAT"/>
    <property type="match status" value="4"/>
</dbReference>
<name>A2EM43_TRIV3</name>
<dbReference type="PANTHER" id="PTHR24166">
    <property type="entry name" value="ROLLING PEBBLES, ISOFORM B"/>
    <property type="match status" value="1"/>
</dbReference>
<dbReference type="PROSITE" id="PS50297">
    <property type="entry name" value="ANK_REP_REGION"/>
    <property type="match status" value="4"/>
</dbReference>
<feature type="repeat" description="ANK" evidence="3">
    <location>
        <begin position="475"/>
        <end position="507"/>
    </location>
</feature>
<dbReference type="Gene3D" id="2.30.29.30">
    <property type="entry name" value="Pleckstrin-homology domain (PH domain)/Phosphotyrosine-binding domain (PTB)"/>
    <property type="match status" value="1"/>
</dbReference>
<evidence type="ECO:0000313" key="6">
    <source>
        <dbReference type="Proteomes" id="UP000001542"/>
    </source>
</evidence>
<dbReference type="STRING" id="5722.A2EM43"/>
<dbReference type="Proteomes" id="UP000001542">
    <property type="component" value="Unassembled WGS sequence"/>
</dbReference>
<accession>A2EM43</accession>
<dbReference type="SUPFAM" id="SSF140860">
    <property type="entry name" value="Pseudo ankyrin repeat-like"/>
    <property type="match status" value="1"/>
</dbReference>
<dbReference type="InterPro" id="IPR011993">
    <property type="entry name" value="PH-like_dom_sf"/>
</dbReference>